<proteinExistence type="predicted"/>
<keyword evidence="2" id="KW-1185">Reference proteome</keyword>
<evidence type="ECO:0000313" key="2">
    <source>
        <dbReference type="Proteomes" id="UP001240678"/>
    </source>
</evidence>
<evidence type="ECO:0000313" key="1">
    <source>
        <dbReference type="EMBL" id="KAK1514126.1"/>
    </source>
</evidence>
<reference evidence="1 2" key="1">
    <citation type="submission" date="2016-10" db="EMBL/GenBank/DDBJ databases">
        <title>The genome sequence of Colletotrichum fioriniae PJ7.</title>
        <authorList>
            <person name="Baroncelli R."/>
        </authorList>
    </citation>
    <scope>NUCLEOTIDE SEQUENCE [LARGE SCALE GENOMIC DNA]</scope>
    <source>
        <strain evidence="1 2">IMI 309622</strain>
    </source>
</reference>
<name>A0AAJ0DV05_9PEZI</name>
<gene>
    <name evidence="1" type="ORF">CCOS01_14066</name>
</gene>
<accession>A0AAJ0DV05</accession>
<dbReference type="GeneID" id="85345757"/>
<dbReference type="AlphaFoldDB" id="A0AAJ0DV05"/>
<comment type="caution">
    <text evidence="1">The sequence shown here is derived from an EMBL/GenBank/DDBJ whole genome shotgun (WGS) entry which is preliminary data.</text>
</comment>
<dbReference type="RefSeq" id="XP_060307306.1">
    <property type="nucleotide sequence ID" value="XM_060462210.1"/>
</dbReference>
<dbReference type="Proteomes" id="UP001240678">
    <property type="component" value="Unassembled WGS sequence"/>
</dbReference>
<protein>
    <submittedName>
        <fullName evidence="1">Uncharacterized protein</fullName>
    </submittedName>
</protein>
<sequence length="113" mass="12330">MAMLRTLRNIPPVLLSPPTKEDETFLPHFGAGHSCQNTLCLSSPSSTAALCVQPSTLVACRAAVRHAQPAYREAQVAVKIQILAACMRTTHMSRLFLAFDVKIPKCHSIHVHA</sequence>
<dbReference type="EMBL" id="MOOE01000019">
    <property type="protein sequence ID" value="KAK1514126.1"/>
    <property type="molecule type" value="Genomic_DNA"/>
</dbReference>
<organism evidence="1 2">
    <name type="scientific">Colletotrichum costaricense</name>
    <dbReference type="NCBI Taxonomy" id="1209916"/>
    <lineage>
        <taxon>Eukaryota</taxon>
        <taxon>Fungi</taxon>
        <taxon>Dikarya</taxon>
        <taxon>Ascomycota</taxon>
        <taxon>Pezizomycotina</taxon>
        <taxon>Sordariomycetes</taxon>
        <taxon>Hypocreomycetidae</taxon>
        <taxon>Glomerellales</taxon>
        <taxon>Glomerellaceae</taxon>
        <taxon>Colletotrichum</taxon>
        <taxon>Colletotrichum acutatum species complex</taxon>
    </lineage>
</organism>